<dbReference type="InterPro" id="IPR013792">
    <property type="entry name" value="RNA3'P_cycl/enolpyr_Trfase_a/b"/>
</dbReference>
<organism evidence="2 3">
    <name type="scientific">Zymoseptoria tritici ST99CH_1A5</name>
    <dbReference type="NCBI Taxonomy" id="1276529"/>
    <lineage>
        <taxon>Eukaryota</taxon>
        <taxon>Fungi</taxon>
        <taxon>Dikarya</taxon>
        <taxon>Ascomycota</taxon>
        <taxon>Pezizomycotina</taxon>
        <taxon>Dothideomycetes</taxon>
        <taxon>Dothideomycetidae</taxon>
        <taxon>Mycosphaerellales</taxon>
        <taxon>Mycosphaerellaceae</taxon>
        <taxon>Zymoseptoria</taxon>
    </lineage>
</organism>
<dbReference type="InterPro" id="IPR037136">
    <property type="entry name" value="RNA3'_phos_cyclase_dom_sf"/>
</dbReference>
<dbReference type="GO" id="GO:0005634">
    <property type="term" value="C:nucleus"/>
    <property type="evidence" value="ECO:0007669"/>
    <property type="project" value="TreeGrafter"/>
</dbReference>
<proteinExistence type="predicted"/>
<name>A0A1Y6LDW4_ZYMTR</name>
<dbReference type="GO" id="GO:0003963">
    <property type="term" value="F:RNA-3'-phosphate cyclase activity"/>
    <property type="evidence" value="ECO:0007669"/>
    <property type="project" value="TreeGrafter"/>
</dbReference>
<dbReference type="GO" id="GO:0006396">
    <property type="term" value="P:RNA processing"/>
    <property type="evidence" value="ECO:0007669"/>
    <property type="project" value="InterPro"/>
</dbReference>
<dbReference type="EMBL" id="LT882678">
    <property type="protein sequence ID" value="SMY22613.1"/>
    <property type="molecule type" value="Genomic_DNA"/>
</dbReference>
<evidence type="ECO:0000313" key="2">
    <source>
        <dbReference type="EMBL" id="SMY22613.1"/>
    </source>
</evidence>
<dbReference type="Gene3D" id="3.65.10.20">
    <property type="entry name" value="RNA 3'-terminal phosphate cyclase domain"/>
    <property type="match status" value="2"/>
</dbReference>
<reference evidence="2 3" key="1">
    <citation type="submission" date="2016-10" db="EMBL/GenBank/DDBJ databases">
        <authorList>
            <person name="Varghese N."/>
        </authorList>
    </citation>
    <scope>NUCLEOTIDE SEQUENCE [LARGE SCALE GENOMIC DNA]</scope>
</reference>
<gene>
    <name evidence="2" type="ORF">ZT1A5_G4053</name>
</gene>
<dbReference type="PANTHER" id="PTHR11096:SF0">
    <property type="entry name" value="RNA 3'-TERMINAL PHOSPHATE CYCLASE"/>
    <property type="match status" value="1"/>
</dbReference>
<dbReference type="InterPro" id="IPR023797">
    <property type="entry name" value="RNA3'_phos_cyclase_dom"/>
</dbReference>
<dbReference type="SUPFAM" id="SSF55205">
    <property type="entry name" value="EPT/RTPC-like"/>
    <property type="match status" value="1"/>
</dbReference>
<dbReference type="InterPro" id="IPR000228">
    <property type="entry name" value="RNA3'_term_phos_cyc"/>
</dbReference>
<dbReference type="Proteomes" id="UP000215453">
    <property type="component" value="Chromosome 3"/>
</dbReference>
<protein>
    <recommendedName>
        <fullName evidence="1">RNA 3'-terminal phosphate cyclase domain-containing protein</fullName>
    </recommendedName>
</protein>
<dbReference type="Pfam" id="PF01137">
    <property type="entry name" value="RTC"/>
    <property type="match status" value="1"/>
</dbReference>
<evidence type="ECO:0000259" key="1">
    <source>
        <dbReference type="Pfam" id="PF01137"/>
    </source>
</evidence>
<dbReference type="AlphaFoldDB" id="A0A1Y6LDW4"/>
<feature type="domain" description="RNA 3'-terminal phosphate cyclase" evidence="1">
    <location>
        <begin position="17"/>
        <end position="394"/>
    </location>
</feature>
<sequence>MARPTTSNPLELDGRTLEGGGQLIRIALCLSALTGTPIRISNVRGNRSGGGGLKAQHIACVEWLARACNATVHGATKGSQTLLFQPGRYEGELSPVFTKRTLDDGRQVYECRVDMTSAGSTALVLQAILPFILFSRLPSRLPIHLHLSGGTNSSGSPSFEYITYVLLPTLHRIGFPEMKATLGQRGWSQGATSIGNWTLEIPPRSSPVLPTFTYRPTDPSASPSLPSHLHAIFLGPAACHDQVSALLLPQIHQHFSPCFTSSSSNFTLTLHDSHHPKRIYFILIATIPSSSSSSVSSTYTLARDNLQLRKFPTVPIILSQILPRVTAELASDWRSGAWVDEHMRDQLVIFQALAEGRCGVFPGRREEDVDLREPSLHARTAEWVARSMLGVRFDAQGVCEGVGFEGEDVLVERLEKLEVE</sequence>
<dbReference type="PANTHER" id="PTHR11096">
    <property type="entry name" value="RNA 3' TERMINAL PHOSPHATE CYCLASE"/>
    <property type="match status" value="1"/>
</dbReference>
<accession>A0A1Y6LDW4</accession>
<evidence type="ECO:0000313" key="3">
    <source>
        <dbReference type="Proteomes" id="UP000215453"/>
    </source>
</evidence>